<reference evidence="10" key="1">
    <citation type="submission" date="2023-09" db="UniProtKB">
        <authorList>
            <consortium name="Ensembl"/>
        </authorList>
    </citation>
    <scope>IDENTIFICATION</scope>
</reference>
<feature type="transmembrane region" description="Helical" evidence="7">
    <location>
        <begin position="53"/>
        <end position="75"/>
    </location>
</feature>
<name>A0A3B4GYJ5_9CICH</name>
<dbReference type="InterPro" id="IPR007671">
    <property type="entry name" value="Selenoprotein-P_N"/>
</dbReference>
<proteinExistence type="predicted"/>
<dbReference type="PANTHER" id="PTHR10105:SF4">
    <property type="entry name" value="SELENOPROTEIN P2"/>
    <property type="match status" value="1"/>
</dbReference>
<protein>
    <submittedName>
        <fullName evidence="10">Selenoprotein Pb-like</fullName>
    </submittedName>
</protein>
<dbReference type="Pfam" id="PF04592">
    <property type="entry name" value="SelP_N"/>
    <property type="match status" value="1"/>
</dbReference>
<evidence type="ECO:0000256" key="4">
    <source>
        <dbReference type="ARBA" id="ARBA00022933"/>
    </source>
</evidence>
<dbReference type="GO" id="GO:0008430">
    <property type="term" value="F:selenium binding"/>
    <property type="evidence" value="ECO:0007669"/>
    <property type="project" value="InterPro"/>
</dbReference>
<feature type="domain" description="Selenoprotein P N-terminal" evidence="9">
    <location>
        <begin position="32"/>
        <end position="256"/>
    </location>
</feature>
<dbReference type="Ensembl" id="ENSPNYT00000027114.1">
    <property type="protein sequence ID" value="ENSPNYP00000026468.1"/>
    <property type="gene ID" value="ENSPNYG00000019959.1"/>
</dbReference>
<keyword evidence="4" id="KW-0712">Selenocysteine</keyword>
<dbReference type="AlphaFoldDB" id="A0A3B4GYJ5"/>
<evidence type="ECO:0000256" key="7">
    <source>
        <dbReference type="SAM" id="Phobius"/>
    </source>
</evidence>
<dbReference type="GeneTree" id="ENSGT00510000049326"/>
<organism evidence="10">
    <name type="scientific">Pundamilia nyererei</name>
    <dbReference type="NCBI Taxonomy" id="303518"/>
    <lineage>
        <taxon>Eukaryota</taxon>
        <taxon>Metazoa</taxon>
        <taxon>Chordata</taxon>
        <taxon>Craniata</taxon>
        <taxon>Vertebrata</taxon>
        <taxon>Euteleostomi</taxon>
        <taxon>Actinopterygii</taxon>
        <taxon>Neopterygii</taxon>
        <taxon>Teleostei</taxon>
        <taxon>Neoteleostei</taxon>
        <taxon>Acanthomorphata</taxon>
        <taxon>Ovalentaria</taxon>
        <taxon>Cichlomorphae</taxon>
        <taxon>Cichliformes</taxon>
        <taxon>Cichlidae</taxon>
        <taxon>African cichlids</taxon>
        <taxon>Pseudocrenilabrinae</taxon>
        <taxon>Haplochromini</taxon>
        <taxon>Pundamilia</taxon>
    </lineage>
</organism>
<dbReference type="PANTHER" id="PTHR10105">
    <property type="entry name" value="SELENOPROTEIN P"/>
    <property type="match status" value="1"/>
</dbReference>
<accession>A0A3B4GYJ5</accession>
<evidence type="ECO:0000256" key="5">
    <source>
        <dbReference type="ARBA" id="ARBA00023180"/>
    </source>
</evidence>
<feature type="compositionally biased region" description="Basic residues" evidence="6">
    <location>
        <begin position="242"/>
        <end position="257"/>
    </location>
</feature>
<evidence type="ECO:0000256" key="3">
    <source>
        <dbReference type="ARBA" id="ARBA00022729"/>
    </source>
</evidence>
<keyword evidence="7" id="KW-0812">Transmembrane</keyword>
<evidence type="ECO:0000256" key="6">
    <source>
        <dbReference type="SAM" id="MobiDB-lite"/>
    </source>
</evidence>
<dbReference type="GO" id="GO:0005576">
    <property type="term" value="C:extracellular region"/>
    <property type="evidence" value="ECO:0007669"/>
    <property type="project" value="UniProtKB-SubCell"/>
</dbReference>
<keyword evidence="5" id="KW-0325">Glycoprotein</keyword>
<keyword evidence="7" id="KW-0472">Membrane</keyword>
<evidence type="ECO:0000256" key="1">
    <source>
        <dbReference type="ARBA" id="ARBA00004613"/>
    </source>
</evidence>
<feature type="signal peptide" evidence="8">
    <location>
        <begin position="1"/>
        <end position="19"/>
    </location>
</feature>
<feature type="compositionally biased region" description="Low complexity" evidence="6">
    <location>
        <begin position="225"/>
        <end position="239"/>
    </location>
</feature>
<comment type="subcellular location">
    <subcellularLocation>
        <location evidence="1">Secreted</location>
    </subcellularLocation>
</comment>
<keyword evidence="2" id="KW-0964">Secreted</keyword>
<dbReference type="STRING" id="303518.ENSPNYP00000026468"/>
<keyword evidence="3 8" id="KW-0732">Signal</keyword>
<keyword evidence="7" id="KW-1133">Transmembrane helix</keyword>
<evidence type="ECO:0000259" key="9">
    <source>
        <dbReference type="Pfam" id="PF04592"/>
    </source>
</evidence>
<evidence type="ECO:0000256" key="2">
    <source>
        <dbReference type="ARBA" id="ARBA00022525"/>
    </source>
</evidence>
<evidence type="ECO:0000256" key="8">
    <source>
        <dbReference type="SAM" id="SignalP"/>
    </source>
</evidence>
<evidence type="ECO:0000313" key="10">
    <source>
        <dbReference type="Ensembl" id="ENSPNYP00000026468.1"/>
    </source>
</evidence>
<dbReference type="InterPro" id="IPR037941">
    <property type="entry name" value="SeP"/>
</dbReference>
<sequence>MGSLLTLWLFAALPGLLWASHSTLIVEGDNDASRICKPAPQWDIKGYAPMQDLLGNVAVVALLYPALYLLFHLFIRRIGGLRDRLNRSNMTEVSFIIVNERDAHSRAMYWELKRSAPTGVPVFQQQPLQNDVWEALDGDKDDFLVYDRCGLLTFHIVMPYSFLHHPFVEAAIRATYQKNICNCTLVDEGSEVADTASGGTHHHHHHDHHHDDPPSHQHHHDQHSSHQNQSLHQQDQGDSTSHHHHHHSPHQQHQHDH</sequence>
<dbReference type="GO" id="GO:0001887">
    <property type="term" value="P:selenium compound metabolic process"/>
    <property type="evidence" value="ECO:0007669"/>
    <property type="project" value="TreeGrafter"/>
</dbReference>
<feature type="chain" id="PRO_5017386664" evidence="8">
    <location>
        <begin position="20"/>
        <end position="257"/>
    </location>
</feature>
<feature type="region of interest" description="Disordered" evidence="6">
    <location>
        <begin position="194"/>
        <end position="257"/>
    </location>
</feature>